<evidence type="ECO:0000256" key="1">
    <source>
        <dbReference type="ARBA" id="ARBA00022529"/>
    </source>
</evidence>
<dbReference type="Pfam" id="PF11410">
    <property type="entry name" value="Antifungal_pept"/>
    <property type="match status" value="1"/>
</dbReference>
<dbReference type="InterPro" id="IPR024206">
    <property type="entry name" value="Gurmarin/antimicrobial_peptd"/>
</dbReference>
<accession>A0A1L9S2U7</accession>
<dbReference type="RefSeq" id="XP_040695152.1">
    <property type="nucleotide sequence ID" value="XM_040830152.1"/>
</dbReference>
<dbReference type="VEuPathDB" id="FungiDB:ASPWEDRAFT_167491"/>
<dbReference type="AlphaFoldDB" id="A0A1L9S2U7"/>
<evidence type="ECO:0000313" key="5">
    <source>
        <dbReference type="EMBL" id="OJJ41476.1"/>
    </source>
</evidence>
<keyword evidence="3" id="KW-1015">Disulfide bond</keyword>
<reference evidence="6" key="1">
    <citation type="journal article" date="2017" name="Genome Biol.">
        <title>Comparative genomics reveals high biological diversity and specific adaptations in the industrially and medically important fungal genus Aspergillus.</title>
        <authorList>
            <person name="de Vries R.P."/>
            <person name="Riley R."/>
            <person name="Wiebenga A."/>
            <person name="Aguilar-Osorio G."/>
            <person name="Amillis S."/>
            <person name="Uchima C.A."/>
            <person name="Anderluh G."/>
            <person name="Asadollahi M."/>
            <person name="Askin M."/>
            <person name="Barry K."/>
            <person name="Battaglia E."/>
            <person name="Bayram O."/>
            <person name="Benocci T."/>
            <person name="Braus-Stromeyer S.A."/>
            <person name="Caldana C."/>
            <person name="Canovas D."/>
            <person name="Cerqueira G.C."/>
            <person name="Chen F."/>
            <person name="Chen W."/>
            <person name="Choi C."/>
            <person name="Clum A."/>
            <person name="Dos Santos R.A."/>
            <person name="Damasio A.R."/>
            <person name="Diallinas G."/>
            <person name="Emri T."/>
            <person name="Fekete E."/>
            <person name="Flipphi M."/>
            <person name="Freyberg S."/>
            <person name="Gallo A."/>
            <person name="Gournas C."/>
            <person name="Habgood R."/>
            <person name="Hainaut M."/>
            <person name="Harispe M.L."/>
            <person name="Henrissat B."/>
            <person name="Hilden K.S."/>
            <person name="Hope R."/>
            <person name="Hossain A."/>
            <person name="Karabika E."/>
            <person name="Karaffa L."/>
            <person name="Karanyi Z."/>
            <person name="Krasevec N."/>
            <person name="Kuo A."/>
            <person name="Kusch H."/>
            <person name="LaButti K."/>
            <person name="Lagendijk E.L."/>
            <person name="Lapidus A."/>
            <person name="Levasseur A."/>
            <person name="Lindquist E."/>
            <person name="Lipzen A."/>
            <person name="Logrieco A.F."/>
            <person name="MacCabe A."/>
            <person name="Maekelae M.R."/>
            <person name="Malavazi I."/>
            <person name="Melin P."/>
            <person name="Meyer V."/>
            <person name="Mielnichuk N."/>
            <person name="Miskei M."/>
            <person name="Molnar A.P."/>
            <person name="Mule G."/>
            <person name="Ngan C.Y."/>
            <person name="Orejas M."/>
            <person name="Orosz E."/>
            <person name="Ouedraogo J.P."/>
            <person name="Overkamp K.M."/>
            <person name="Park H.-S."/>
            <person name="Perrone G."/>
            <person name="Piumi F."/>
            <person name="Punt P.J."/>
            <person name="Ram A.F."/>
            <person name="Ramon A."/>
            <person name="Rauscher S."/>
            <person name="Record E."/>
            <person name="Riano-Pachon D.M."/>
            <person name="Robert V."/>
            <person name="Roehrig J."/>
            <person name="Ruller R."/>
            <person name="Salamov A."/>
            <person name="Salih N.S."/>
            <person name="Samson R.A."/>
            <person name="Sandor E."/>
            <person name="Sanguinetti M."/>
            <person name="Schuetze T."/>
            <person name="Sepcic K."/>
            <person name="Shelest E."/>
            <person name="Sherlock G."/>
            <person name="Sophianopoulou V."/>
            <person name="Squina F.M."/>
            <person name="Sun H."/>
            <person name="Susca A."/>
            <person name="Todd R.B."/>
            <person name="Tsang A."/>
            <person name="Unkles S.E."/>
            <person name="van de Wiele N."/>
            <person name="van Rossen-Uffink D."/>
            <person name="Oliveira J.V."/>
            <person name="Vesth T.C."/>
            <person name="Visser J."/>
            <person name="Yu J.-H."/>
            <person name="Zhou M."/>
            <person name="Andersen M.R."/>
            <person name="Archer D.B."/>
            <person name="Baker S.E."/>
            <person name="Benoit I."/>
            <person name="Brakhage A.A."/>
            <person name="Braus G.H."/>
            <person name="Fischer R."/>
            <person name="Frisvad J.C."/>
            <person name="Goldman G.H."/>
            <person name="Houbraken J."/>
            <person name="Oakley B."/>
            <person name="Pocsi I."/>
            <person name="Scazzocchio C."/>
            <person name="Seiboth B."/>
            <person name="vanKuyk P.A."/>
            <person name="Wortman J."/>
            <person name="Dyer P.S."/>
            <person name="Grigoriev I.V."/>
        </authorList>
    </citation>
    <scope>NUCLEOTIDE SEQUENCE [LARGE SCALE GENOMIC DNA]</scope>
    <source>
        <strain evidence="6">DTO 134E9</strain>
    </source>
</reference>
<organism evidence="5 6">
    <name type="scientific">Aspergillus wentii DTO 134E9</name>
    <dbReference type="NCBI Taxonomy" id="1073089"/>
    <lineage>
        <taxon>Eukaryota</taxon>
        <taxon>Fungi</taxon>
        <taxon>Dikarya</taxon>
        <taxon>Ascomycota</taxon>
        <taxon>Pezizomycotina</taxon>
        <taxon>Eurotiomycetes</taxon>
        <taxon>Eurotiomycetidae</taxon>
        <taxon>Eurotiales</taxon>
        <taxon>Aspergillaceae</taxon>
        <taxon>Aspergillus</taxon>
        <taxon>Aspergillus subgen. Cremei</taxon>
    </lineage>
</organism>
<dbReference type="GeneID" id="63746000"/>
<keyword evidence="1" id="KW-0929">Antimicrobial</keyword>
<feature type="chain" id="PRO_5012838064" description="Dickkopf N-terminal cysteine-rich domain-containing protein" evidence="4">
    <location>
        <begin position="18"/>
        <end position="62"/>
    </location>
</feature>
<proteinExistence type="predicted"/>
<evidence type="ECO:0000256" key="2">
    <source>
        <dbReference type="ARBA" id="ARBA00022854"/>
    </source>
</evidence>
<protein>
    <recommendedName>
        <fullName evidence="7">Dickkopf N-terminal cysteine-rich domain-containing protein</fullName>
    </recommendedName>
</protein>
<evidence type="ECO:0000256" key="3">
    <source>
        <dbReference type="ARBA" id="ARBA00023157"/>
    </source>
</evidence>
<dbReference type="SUPFAM" id="SSF57048">
    <property type="entry name" value="Gurmarin-like"/>
    <property type="match status" value="1"/>
</dbReference>
<name>A0A1L9S2U7_ASPWE</name>
<evidence type="ECO:0000256" key="4">
    <source>
        <dbReference type="SAM" id="SignalP"/>
    </source>
</evidence>
<evidence type="ECO:0008006" key="7">
    <source>
        <dbReference type="Google" id="ProtNLM"/>
    </source>
</evidence>
<keyword evidence="4" id="KW-0732">Signal</keyword>
<gene>
    <name evidence="5" type="ORF">ASPWEDRAFT_167491</name>
</gene>
<keyword evidence="2" id="KW-0960">Knottin</keyword>
<feature type="signal peptide" evidence="4">
    <location>
        <begin position="1"/>
        <end position="17"/>
    </location>
</feature>
<sequence>MKLSFVATFALLGLAAALPASNNDAATNKLKAGDTCKPDGSLGICESNKCIKDKDADTGNCQ</sequence>
<dbReference type="EMBL" id="KV878209">
    <property type="protein sequence ID" value="OJJ41476.1"/>
    <property type="molecule type" value="Genomic_DNA"/>
</dbReference>
<dbReference type="Proteomes" id="UP000184383">
    <property type="component" value="Unassembled WGS sequence"/>
</dbReference>
<keyword evidence="6" id="KW-1185">Reference proteome</keyword>
<evidence type="ECO:0000313" key="6">
    <source>
        <dbReference type="Proteomes" id="UP000184383"/>
    </source>
</evidence>
<dbReference type="InterPro" id="IPR009101">
    <property type="entry name" value="Gurmarin/antifun_pep"/>
</dbReference>